<keyword evidence="6" id="KW-0406">Ion transport</keyword>
<accession>A0ABD2ZUH8</accession>
<dbReference type="InterPro" id="IPR000131">
    <property type="entry name" value="ATP_synth_F1_gsu"/>
</dbReference>
<evidence type="ECO:0000256" key="7">
    <source>
        <dbReference type="ARBA" id="ARBA00023136"/>
    </source>
</evidence>
<dbReference type="GO" id="GO:0045259">
    <property type="term" value="C:proton-transporting ATP synthase complex"/>
    <property type="evidence" value="ECO:0007669"/>
    <property type="project" value="UniProtKB-KW"/>
</dbReference>
<proteinExistence type="inferred from homology"/>
<gene>
    <name evidence="12" type="ORF">ACH5RR_014829</name>
</gene>
<keyword evidence="8" id="KW-0139">CF(1)</keyword>
<dbReference type="PANTHER" id="PTHR11693">
    <property type="entry name" value="ATP SYNTHASE GAMMA CHAIN"/>
    <property type="match status" value="1"/>
</dbReference>
<evidence type="ECO:0000313" key="13">
    <source>
        <dbReference type="Proteomes" id="UP001630127"/>
    </source>
</evidence>
<dbReference type="Proteomes" id="UP001630127">
    <property type="component" value="Unassembled WGS sequence"/>
</dbReference>
<evidence type="ECO:0000256" key="5">
    <source>
        <dbReference type="ARBA" id="ARBA00022781"/>
    </source>
</evidence>
<organism evidence="12 13">
    <name type="scientific">Cinchona calisaya</name>
    <dbReference type="NCBI Taxonomy" id="153742"/>
    <lineage>
        <taxon>Eukaryota</taxon>
        <taxon>Viridiplantae</taxon>
        <taxon>Streptophyta</taxon>
        <taxon>Embryophyta</taxon>
        <taxon>Tracheophyta</taxon>
        <taxon>Spermatophyta</taxon>
        <taxon>Magnoliopsida</taxon>
        <taxon>eudicotyledons</taxon>
        <taxon>Gunneridae</taxon>
        <taxon>Pentapetalae</taxon>
        <taxon>asterids</taxon>
        <taxon>lamiids</taxon>
        <taxon>Gentianales</taxon>
        <taxon>Rubiaceae</taxon>
        <taxon>Cinchonoideae</taxon>
        <taxon>Cinchoneae</taxon>
        <taxon>Cinchona</taxon>
    </lineage>
</organism>
<comment type="subcellular location">
    <subcellularLocation>
        <location evidence="2">Membrane</location>
        <topology evidence="2">Peripheral membrane protein</topology>
    </subcellularLocation>
</comment>
<evidence type="ECO:0000256" key="3">
    <source>
        <dbReference type="ARBA" id="ARBA00007681"/>
    </source>
</evidence>
<dbReference type="Pfam" id="PF00231">
    <property type="entry name" value="ATP-synt"/>
    <property type="match status" value="1"/>
</dbReference>
<evidence type="ECO:0000256" key="1">
    <source>
        <dbReference type="ARBA" id="ARBA00003456"/>
    </source>
</evidence>
<name>A0ABD2ZUH8_9GENT</name>
<evidence type="ECO:0000256" key="2">
    <source>
        <dbReference type="ARBA" id="ARBA00004170"/>
    </source>
</evidence>
<dbReference type="SUPFAM" id="SSF52943">
    <property type="entry name" value="ATP synthase (F1-ATPase), gamma subunit"/>
    <property type="match status" value="1"/>
</dbReference>
<dbReference type="AlphaFoldDB" id="A0ABD2ZUH8"/>
<evidence type="ECO:0000313" key="12">
    <source>
        <dbReference type="EMBL" id="KAL3521995.1"/>
    </source>
</evidence>
<sequence>MWTSRASLSYWKNTQKITLSKKVVDAAKVFVELKDIGLDYTVINVGKKGNSYFIRRPYILVEKFIDGSSLPVAKEAQAIADDIFSFFESLARDLAARMSAMSNATDNAIELKKTLSIVYNRERQAKITAEILEIVAGANALS</sequence>
<evidence type="ECO:0000256" key="10">
    <source>
        <dbReference type="ARBA" id="ARBA00031066"/>
    </source>
</evidence>
<dbReference type="Gene3D" id="1.10.287.80">
    <property type="entry name" value="ATP synthase, gamma subunit, helix hairpin domain"/>
    <property type="match status" value="1"/>
</dbReference>
<keyword evidence="7" id="KW-0472">Membrane</keyword>
<dbReference type="GO" id="GO:0006754">
    <property type="term" value="P:ATP biosynthetic process"/>
    <property type="evidence" value="ECO:0007669"/>
    <property type="project" value="UniProtKB-KW"/>
</dbReference>
<evidence type="ECO:0000256" key="8">
    <source>
        <dbReference type="ARBA" id="ARBA00023196"/>
    </source>
</evidence>
<protein>
    <recommendedName>
        <fullName evidence="10">F-ATPase gamma subunit</fullName>
    </recommendedName>
</protein>
<evidence type="ECO:0000256" key="4">
    <source>
        <dbReference type="ARBA" id="ARBA00022448"/>
    </source>
</evidence>
<comment type="similarity">
    <text evidence="3">Belongs to the ATPase gamma chain family.</text>
</comment>
<dbReference type="PRINTS" id="PR00126">
    <property type="entry name" value="ATPASEGAMMA"/>
</dbReference>
<dbReference type="InterPro" id="IPR035968">
    <property type="entry name" value="ATP_synth_F1_ATPase_gsu"/>
</dbReference>
<keyword evidence="9" id="KW-0066">ATP synthesis</keyword>
<comment type="subunit">
    <text evidence="11">F-type ATPases have 2 components, CF(1) - the catalytic core - and CF(0) - the membrane proton channel. CF(1) has five subunits: alpha(3), beta(3), gamma(1), delta(1), epsilon(1). CF(0) has four main subunits: a, b, b' and c.</text>
</comment>
<dbReference type="PANTHER" id="PTHR11693:SF41">
    <property type="entry name" value="ATP SYNTHASE GAMMA CHAIN, CHLOROPLASTIC"/>
    <property type="match status" value="1"/>
</dbReference>
<dbReference type="GO" id="GO:1902600">
    <property type="term" value="P:proton transmembrane transport"/>
    <property type="evidence" value="ECO:0007669"/>
    <property type="project" value="UniProtKB-KW"/>
</dbReference>
<reference evidence="12 13" key="1">
    <citation type="submission" date="2024-11" db="EMBL/GenBank/DDBJ databases">
        <title>A near-complete genome assembly of Cinchona calisaya.</title>
        <authorList>
            <person name="Lian D.C."/>
            <person name="Zhao X.W."/>
            <person name="Wei L."/>
        </authorList>
    </citation>
    <scope>NUCLEOTIDE SEQUENCE [LARGE SCALE GENOMIC DNA]</scope>
    <source>
        <tissue evidence="12">Nenye</tissue>
    </source>
</reference>
<comment type="function">
    <text evidence="1">Produces ATP from ADP in the presence of a proton gradient across the membrane. The gamma chain is believed to be important in regulating ATPase activity and the flow of protons through the CF(0) complex.</text>
</comment>
<comment type="caution">
    <text evidence="12">The sequence shown here is derived from an EMBL/GenBank/DDBJ whole genome shotgun (WGS) entry which is preliminary data.</text>
</comment>
<evidence type="ECO:0000256" key="6">
    <source>
        <dbReference type="ARBA" id="ARBA00023065"/>
    </source>
</evidence>
<dbReference type="EMBL" id="JBJUIK010000007">
    <property type="protein sequence ID" value="KAL3521995.1"/>
    <property type="molecule type" value="Genomic_DNA"/>
</dbReference>
<dbReference type="PROSITE" id="PS00153">
    <property type="entry name" value="ATPASE_GAMMA"/>
    <property type="match status" value="1"/>
</dbReference>
<keyword evidence="4" id="KW-0813">Transport</keyword>
<dbReference type="InterPro" id="IPR023632">
    <property type="entry name" value="ATP_synth_F1_gsu_CS"/>
</dbReference>
<evidence type="ECO:0000256" key="11">
    <source>
        <dbReference type="ARBA" id="ARBA00038805"/>
    </source>
</evidence>
<keyword evidence="5" id="KW-0375">Hydrogen ion transport</keyword>
<keyword evidence="13" id="KW-1185">Reference proteome</keyword>
<evidence type="ECO:0000256" key="9">
    <source>
        <dbReference type="ARBA" id="ARBA00023310"/>
    </source>
</evidence>